<evidence type="ECO:0000259" key="7">
    <source>
        <dbReference type="PROSITE" id="PS51099"/>
    </source>
</evidence>
<dbReference type="EMBL" id="NIBG01000022">
    <property type="protein sequence ID" value="PAB57866.1"/>
    <property type="molecule type" value="Genomic_DNA"/>
</dbReference>
<dbReference type="NCBIfam" id="NF007783">
    <property type="entry name" value="PRK10474.1"/>
    <property type="match status" value="1"/>
</dbReference>
<dbReference type="PROSITE" id="PS51099">
    <property type="entry name" value="PTS_EIIB_TYPE_2"/>
    <property type="match status" value="1"/>
</dbReference>
<feature type="domain" description="PTS EIIB type-2" evidence="7">
    <location>
        <begin position="1"/>
        <end position="99"/>
    </location>
</feature>
<dbReference type="InterPro" id="IPR003501">
    <property type="entry name" value="PTS_EIIB_2/3"/>
</dbReference>
<reference evidence="8 9" key="1">
    <citation type="submission" date="2017-06" db="EMBL/GenBank/DDBJ databases">
        <title>Draft genome sequence of anaerobic fermentative bacterium Anaeromicrobium sediminis DY2726D isolated from West Pacific Ocean sediments.</title>
        <authorList>
            <person name="Zeng X."/>
        </authorList>
    </citation>
    <scope>NUCLEOTIDE SEQUENCE [LARGE SCALE GENOMIC DNA]</scope>
    <source>
        <strain evidence="8 9">DY2726D</strain>
    </source>
</reference>
<keyword evidence="4" id="KW-0808">Transferase</keyword>
<dbReference type="InterPro" id="IPR013011">
    <property type="entry name" value="PTS_EIIB_2"/>
</dbReference>
<dbReference type="GO" id="GO:0090563">
    <property type="term" value="F:protein-phosphocysteine-sugar phosphotransferase activity"/>
    <property type="evidence" value="ECO:0007669"/>
    <property type="project" value="TreeGrafter"/>
</dbReference>
<name>A0A267ME87_9FIRM</name>
<dbReference type="GO" id="GO:0016301">
    <property type="term" value="F:kinase activity"/>
    <property type="evidence" value="ECO:0007669"/>
    <property type="project" value="UniProtKB-KW"/>
</dbReference>
<keyword evidence="2" id="KW-0597">Phosphoprotein</keyword>
<dbReference type="Pfam" id="PF02302">
    <property type="entry name" value="PTS_IIB"/>
    <property type="match status" value="1"/>
</dbReference>
<dbReference type="Proteomes" id="UP000216024">
    <property type="component" value="Unassembled WGS sequence"/>
</dbReference>
<sequence length="105" mass="11416">MKILAVTACPTGIAHTYMSAEALEKECKARGFEVKVETQGSIGVENKITEDDLKGAHVVILTKDMSIKGKERFKGIPTVNVAIGDLIKKTGPLLDKIIDHLNKNK</sequence>
<dbReference type="PANTHER" id="PTHR30505:SF0">
    <property type="entry name" value="FRUCTOSE-LIKE PTS SYSTEM EIIBC COMPONENT-RELATED"/>
    <property type="match status" value="1"/>
</dbReference>
<comment type="caution">
    <text evidence="8">The sequence shown here is derived from an EMBL/GenBank/DDBJ whole genome shotgun (WGS) entry which is preliminary data.</text>
</comment>
<organism evidence="8 9">
    <name type="scientific">Anaeromicrobium sediminis</name>
    <dbReference type="NCBI Taxonomy" id="1478221"/>
    <lineage>
        <taxon>Bacteria</taxon>
        <taxon>Bacillati</taxon>
        <taxon>Bacillota</taxon>
        <taxon>Clostridia</taxon>
        <taxon>Peptostreptococcales</taxon>
        <taxon>Thermotaleaceae</taxon>
        <taxon>Anaeromicrobium</taxon>
    </lineage>
</organism>
<keyword evidence="9" id="KW-1185">Reference proteome</keyword>
<dbReference type="RefSeq" id="WP_095135091.1">
    <property type="nucleotide sequence ID" value="NZ_NIBG01000022.1"/>
</dbReference>
<protein>
    <submittedName>
        <fullName evidence="8">PTS fructose transporter subunit IIB</fullName>
    </submittedName>
</protein>
<dbReference type="CDD" id="cd05569">
    <property type="entry name" value="PTS_IIB_fructose"/>
    <property type="match status" value="1"/>
</dbReference>
<accession>A0A267ME87</accession>
<dbReference type="InterPro" id="IPR003353">
    <property type="entry name" value="PTS_IIB_fruc"/>
</dbReference>
<dbReference type="NCBIfam" id="TIGR00829">
    <property type="entry name" value="FRU"/>
    <property type="match status" value="1"/>
</dbReference>
<dbReference type="GO" id="GO:0022877">
    <property type="term" value="F:protein-N(PI)-phosphohistidine-fructose phosphotransferase system transporter activity"/>
    <property type="evidence" value="ECO:0007669"/>
    <property type="project" value="InterPro"/>
</dbReference>
<dbReference type="GO" id="GO:0009401">
    <property type="term" value="P:phosphoenolpyruvate-dependent sugar phosphotransferase system"/>
    <property type="evidence" value="ECO:0007669"/>
    <property type="project" value="UniProtKB-KW"/>
</dbReference>
<evidence type="ECO:0000256" key="5">
    <source>
        <dbReference type="ARBA" id="ARBA00022683"/>
    </source>
</evidence>
<keyword evidence="3" id="KW-0762">Sugar transport</keyword>
<gene>
    <name evidence="8" type="ORF">CCE28_17875</name>
</gene>
<dbReference type="SUPFAM" id="SSF52794">
    <property type="entry name" value="PTS system IIB component-like"/>
    <property type="match status" value="1"/>
</dbReference>
<dbReference type="FunFam" id="3.40.50.2300:FF:000014">
    <property type="entry name" value="PTS system fructose-like transporter subunit IIB"/>
    <property type="match status" value="1"/>
</dbReference>
<evidence type="ECO:0000313" key="9">
    <source>
        <dbReference type="Proteomes" id="UP000216024"/>
    </source>
</evidence>
<keyword evidence="1" id="KW-0813">Transport</keyword>
<dbReference type="InterPro" id="IPR050864">
    <property type="entry name" value="Bacterial_PTS_Sugar_Transport"/>
</dbReference>
<evidence type="ECO:0000256" key="4">
    <source>
        <dbReference type="ARBA" id="ARBA00022679"/>
    </source>
</evidence>
<evidence type="ECO:0000256" key="3">
    <source>
        <dbReference type="ARBA" id="ARBA00022597"/>
    </source>
</evidence>
<dbReference type="OrthoDB" id="9782569at2"/>
<keyword evidence="6" id="KW-0418">Kinase</keyword>
<dbReference type="AlphaFoldDB" id="A0A267ME87"/>
<dbReference type="InterPro" id="IPR036095">
    <property type="entry name" value="PTS_EIIB-like_sf"/>
</dbReference>
<evidence type="ECO:0000256" key="2">
    <source>
        <dbReference type="ARBA" id="ARBA00022553"/>
    </source>
</evidence>
<keyword evidence="5" id="KW-0598">Phosphotransferase system</keyword>
<dbReference type="PANTHER" id="PTHR30505">
    <property type="entry name" value="FRUCTOSE-LIKE PERMEASE"/>
    <property type="match status" value="1"/>
</dbReference>
<dbReference type="GO" id="GO:0005886">
    <property type="term" value="C:plasma membrane"/>
    <property type="evidence" value="ECO:0007669"/>
    <property type="project" value="TreeGrafter"/>
</dbReference>
<evidence type="ECO:0000256" key="1">
    <source>
        <dbReference type="ARBA" id="ARBA00022448"/>
    </source>
</evidence>
<evidence type="ECO:0000256" key="6">
    <source>
        <dbReference type="ARBA" id="ARBA00022777"/>
    </source>
</evidence>
<dbReference type="Gene3D" id="3.40.50.2300">
    <property type="match status" value="1"/>
</dbReference>
<evidence type="ECO:0000313" key="8">
    <source>
        <dbReference type="EMBL" id="PAB57866.1"/>
    </source>
</evidence>
<proteinExistence type="predicted"/>